<dbReference type="SUPFAM" id="SSF51120">
    <property type="entry name" value="beta-Roll"/>
    <property type="match status" value="2"/>
</dbReference>
<feature type="compositionally biased region" description="Low complexity" evidence="2">
    <location>
        <begin position="276"/>
        <end position="288"/>
    </location>
</feature>
<evidence type="ECO:0000313" key="4">
    <source>
        <dbReference type="EMBL" id="QJT29490.1"/>
    </source>
</evidence>
<dbReference type="Proteomes" id="UP000502006">
    <property type="component" value="Chromosome"/>
</dbReference>
<sequence length="7901" mass="793299">MSSKSIVLDQDVVVTQLQGKVYLVAADGSQTLLSEGDVLPKDAVLLAPEGASFQGGETTFTLSPSNTPESEESQLAQGDVPDDIAALQQAILAGTDPTQAFEASAAGGAPAAGNVGGVAGASGNGGFITIDRTGDATISTAGFDSANPDDAAPLAEAQDDEDELLDLTAPTITVSAPDNINDSTPTLTGTTDAAPGSTVTLVVTDANGNQQTLITTVNLDGSFSVDVQTPLPDGGYDVTASVTDPAGNTGTATDDGSVDSTAPSVTVTAPDNTNDSTPTITGTTNATPGSTVTLVVTDANGNQQTLTATVQPDGSYSSNVVTPLPDGGYEVTASVTDPAGNTGTAADDGSVDTTANITVSLDDVNGDNVGNAPISGTSDVGPGRTVTLTITDANGDKVTVTAVTDANGNYSTTADLGGLADGNLTVEASVTDAAGNRADARDDTTLLDTTAPVDLAIKLDGDITADDVINATEAGQQIPVSGTVSGEFKAGDTVTLTVNNVEYSGKVAADGRFTILVAGSDLAADGDKTINASVTSTDAAGNSATATDSEGYGVDTQAPVDLAIKLDGDITADDVINAAEAGQQIPVSGTVSGEFKAGDTVTLTVNNTEYSGKVAADGRFTILVAGSDLAADGDKTINASVTSTDAAGNSATATDQEGYGVDTQAPVDLAIKLDGDITADDVINAAEAGQQIPVSGTVSGEFKAGDTVTLTVNNVEYSGKVAADGRFTILVAGSDLAADGDKTINASVTSTDAAGNSATATDSEGYGVDTQAPVDLAIKLDGDITADDVINAAEAGQQIPVSGTVSGEFKAGDTVTLTVNNTEYSGKVAADGRFTILVAGSDLAADGDKIIEASVTSTDAAGNSATATDSEGYGVDTQAPVDLAIKLDGDITADDVINATEAGQQIPVSGTVSGEFKAGDTVTLTVNNTEYSGKVAADGRFTILVAGSDLAADGDKIIEASVTSTDAAGNSATATDSEGYGVDTQAPVDLAIKLDGDITADDVINAAEAGQQIPVSGTVSGEFKAGDTVTLTVNNTEYTDKVAADGRFTILVAGSDLAADGDKVIDAKVTTTDAAGNSTTVTDTEGYSVDTQGPSVVVDIVDGALNVADKVSSVTFTFSEVPVGFSADDLSISGGTISNLVQSTSDPKVWTATFTATDGFTGTASVAVKDGSYTDAAGNPGSAGSDTVAVDTQAPTASITLDGNITPDDVINAAESKQDIAVTGTVGGDVKEGDTVTLTVNGKAFTGLVLADKTFSINVPGSDLVADGDKVIDAKVTTTDAAGNSTTVTDTEGYSVDTQGPSVVVDIVDGALNVADKVSSVTFTFSEVPVGFSADDLSISGGTISNLVQSTSDPKVWTATFTATDGFTGTASVAVKDGSYTDAAGNPGSAGSDTVAVDTQAPTASITLDGNITPDDVINAAESKQDIAVTGTVGGDVKEGDTVTLTVNGKAFTGLVLADKTFSINVPGSDLVADGDKVIDAKVTTTDAAGNSTTVTDTEGYSVDTQGPSVVVDIVDGALNVADKVSSVTFTFSEVPVGFSADDLSISGGTISNLVQSTSDPKVWTATFTATDGFTGTASVAVKDGSYTDAAGNPGSAGSDTVAVDTQAPTASITLDGNITPDDVINAAESKQDIAVTGTVGGDVKEGDTVTLTVNGKAFTGLVLADKTFSINVPGSDLVADGDKVIDAKVTTTDAAGNSTTVTDTEGYSVDTQGPSVVVDIVDGALNVADKVSSVTFTFSEVPVGFSADDLSISGGTISNLVQSTSDPKVWTATFTATDGFTGTASVAVKDGSYTDAAGNPGSAGSDTVAVDTQAPTASITLDGNITPDDVINAAESKQDIAVTGTVGGDVKEGDTVTLTVNGKAFTGLVLADKTFSINVPGSDLVADGDKVIDAKVTTTDAAGNSTTVTDTEGYSVDTQGPSVVVDIVDGALNVADKVSSVTFTFSEVPVGFSADDLSISGGTISNLVQSTSDPKVWTATFTATDGFTGTASVAVKDGSYTDAAGNPGSAGSDTVAVDTQAPTASITLDGNITPDDVINAAESKQDIAVTGTVGGDVKEGDTVTLTVNGKAFTGLVLADKTFSINVPGSDLVADGDKVIDAKVTTTDAAGNSTTVTDTEGYSVDTQGPSVVVDIVDGALNVADKVSSVTFTFSEVPVGFSADDLSISGGTISNLVQSTSDPKVWTATFTATDGFTGTASVAVKDGSYTDAAGNPGSAGSDTVAVDTQAPTASITLDGNITPDDVINAAESKQDIAVTGTVGGDVKEGDTVTLTVNGKAFTGLVLADKTFSINVPGSDLVADGDKVIDAKVTTTDAAGNSTTVTDTEGYSVDTQGPSVVVDIVDGALNVADKVSSVTFTFSEVPVGFSADDLSISGGTISNLVQSTSDPKVWTATFTATDGFTGTASVAVKDGSYTDAAGNPGSAGSDTVAVDTQAPTASITLDGNITPDDVINAAESKQDIAVTGTVGGDVKEGDTVTLTVNGKAFTGLVLADKTFSINVPGSDLVADGDKVIDAKVTTTDAAGNSTTVTDTEGYSVDTQGPSVVVDIVDGALNVADKVSSVTFTFSEVPVGFSADDLSISGGTISNLVQSTSDPKVWTATFTATDGFTGTASVAVKDGSYTDAAGNPGSAGSDTVAVDTQAPTASITLDGNITPDDVINAAESKQDIAVTGTVGGDVKEGDTVTLTVNGKAFTGLVLADKTFSINVPGSDLVADGDKVIDAKVTTTDAAGNSTTVTDTEGYSVDTQGPSVVVDIVDGALNVADKVSSVTFTFSEVPVGFSADDLSISGGTISNLVQSTSDPKVWTATFTATDGFTGTASVAVKDGSYTDAAGNPGSAGSDTVAVDTQAPTASITLDGNITPDDVINAAESKQDIAVTGTVGGDVKEGDTVTLTVNGKAFTGLVLADKTFSINVPGSDLVADGDKVIDAKVTTTDAAGNSTTVTDTEGYSVDTQGPSVVVDIVDGALNVADKVSSVTFTFSEVPVGFSADDLSISGGTISNLVQSTSDPKVWTATFTATDGFTGTASVAVKDGSYTDAAGNPGSAGSDTVAVDTQAPTASITLDGNITPDDVINAAESKQDIAVTGTVGGDVKEGDTVTLTVNGKAFTGLVLADKTFSINVPGSDLVADGDKVIDAKVTTTDAAGNSTTVTDTEGYSVDTQGPSVVVDIVDGALNVADKVSSVTFTFSEVPVGFSADDLSISGGTISNLVQSTSDPKVWTATFTATDGFTGTASVAVKDGSYTDAAGNPGSAGSDTVAVDTQAPTASITLDGNITPDDVINAAESKQDIAVTGTVGGDVKEGDTVTLTVNGKAFTGLVLADKTFSINVPGSDLVADGDKVIDAKVTTTDAAGNSTTVTDTEGYSVDTQGPSVVVDIVDGALNVADKVSSVTFTFSEVPVGFSADDLSISGGTISNLVQSTSDPKVWTATFTATDGFTGTASVAVKDGSYTDAAGNPGSAGSDTVAVDTQAPTASITLDGNITPDDVINAAESKQDIAVTGTVGGDVKEGDTVTLTVNGKAFTGLVLADKTFSINVPGSDLVADGDKVIDAKVTTTDAAGNSTTVTDTEGYSVDTQGPSVVVDIVDGALNVADKVSSVTFTFSEVPVGFSADDLSISGGTISNLVQSTSDPKVWTATFTATDGFTGTASVAVKDGSYTDAAGNPGSAGSDTVAVDTQAPTASITLDGNITPDDVINAAESKQDIAVTGTVGGDVKEGDTVTLTVNGKAFTGLVLADKTFSINVPGSDLVADGDKVIDAKVTTTDAAGNSTTVTDTEGYSVDTQGPSVVVDIVDGALNVADKVSSVTFTFSEVPVGFSADDLSISGGTISNLVQSTSDPKVWTATFTATDGFTGTASVAVKDGSYTDAAGNPGSAGSDTVAVDTQAPTASITLDGNITPDDVINAAESKQDIAVTGTVGGDVKEGDTVTLTVNGKAFTGLVLADKTFSINVPGSDLVADGDKVIDAKVTTTDAAGNSTTVTDTEGYSVDTQGPSVVVDIVDGALNVADKVSSVTFTFSEVPVGFSADDLSISGGTISNLVQSTSDPKVWTATFTATDGFTGTASVAVKDGSYTDAAGNPGSAGSDTVAVDTQAPTASITLDGNITPDDVINAAESKQDIAVTGTVGGDVKEGDTVTLTVNGKAFTGLVLADKTFSINVPGSDLVADGDKVIDAKVTTTDAAGNSTTVTDTEGYSVDTQGPSVVVDIVDGALNVADKVSSVTFTFSEVPVGFSADDLSISGGTISNLVQSTSDPKVWTATFTATDGFTGTASVAVKDGSYTDAAGNPGSAGSDTVAVDTQAPTASITLDGNITPDDVINAAESKQDIAVTGTVGGDVKEGDTVTLTVNGKAFTGLVLADKTFSINVPGSDLVADGDKVIDAKVTTTDAAGNSTTVTDTEGYSVDTQGPSVVVDIVDGALNVADKVSSVTFTFSEVPVGFSADDLSISGGTISNLVQSTSDPKVWTATFTATDGFTGTASVAVKDGSYTDAAGNPGSAGSDTVAVDTQAPTASITLDGNITPDDVINAAESKQDIAVTGTVGGDVKEGDTVTLTVNGKAFTGLVLADKTFSINVPGSDLVADGDKVIDAKVTTTDAAGNSTTVTDTEGYSVDTQGPSVVVDIVDGALNVADKVSSVTFTFSEVPVGFSADDLSISGGTISNLVQSTSDPKVWTATFTATDGFTGTASVAVKDGSYTDAAGNPGSAGSDTVAVDTQAPTASITLDGNITPDDVINAAESKQDIAVTGTVGGDVKEGDTVTLTVNGKAFTGLVLADKTFSINVPGSDLVADGDKVIDAKVTTTDAAGNSTTVTDTEGYSVDTQGPSVVVDIVDGALNVADKVSSVTFTFSEVPVGFSADDLSISGGTISNLVQSTSDPKVWTATFTATDGFTGTASVAVKDGSYTDAAGNPGSAGSDTVAVDTQAPTASITLDGNITPDDVINAAESKQDIAVTGTVGGDVKEGDTVTLTVNGKAFTGLVLADKTFSINVPGSDLVADGDKVIDAKVTTTDAAGNSTTVTDTEGYSVDTQGPSVVVDIVDGALNVADKVSSVTFTFSEVPVGFSADDLSISGGTISNLVQSTSDPKVWTATFTATDGFTGTASVAVKDGSYTDAAGNPGSAGSDTVAVDTQAPTASITLDGNITPDDVINAAESKQDIAVTGTVGGDVKEGDTVTLTVNGKAFTGLVLADKTFSINVPGSDLVADGDKVIDAKVTTTDAAGNSTTVTDTEGYSVDTQGPSVVVDIVDGALNVADKVSSVTFTFSEVPVGFSADDLSISGGTISNLVQSTSDPKVWTATFTATDGFTGTASVAVKDGSYTDAAGNPGSAGSDTVAVDTQAPTASITLDGNITPDDVINAAESKQDIAVTGTVGGDVKEGDTVTLTVNGKAFTGLVLADKTFSINVPGSDLVADGDKVIDAKVTTTDAAGNSTTVTDTEGYSVDTQGPSVVVDIVDGALNVADKVSSVTFTFSEVPVGFSADDLSISGGTISNLVQSTSDPKVWTATFTATDGFTGTASVAVKDGSYTDAAGNPGSAGSDTVAVDTQAPTASITLDGNITPDDVINAAESKQDIAVTGTVGGDVKEGDTVTLTVNGKAFTGLVLADKTFSINVPGSDLVADGDKVIDAKVTTTDAAGNSTTVTDTEGYSVDTQGPSVVVDIVDGALNVADKVSSVTFTFSEVPVGFSADDLSISGGTISNLVQSTSDPKVWTATFTATDGFTGTASVAVKDGSYTDAAGNPGSAGSDTVAVDTQAPTASITLDGNITPDDVINAAESKQDIAVTGTVGGDVKEGDTVTLTVNGKAFTGLVLADKTFSINVPGSDLVADGDKVIDAKVTTTDAAGNSTTVTDTEGYSVDTQGPSVVVDIVDGALNVADKVSSVTFTFSEVPVGFSADDLSISGGTISNLVQSTSDPKVWTATFTATDGFTGTASVAVKDGSYTDAAGNPGSAGSDTVAVDTQAPTASITLDGNITPDDVINAAESKQDIAVTGTVGGDVKEGDTVTLTVNGKAFTGLVLADKTFSINVPGSDLVADGDKVIDAKVTTTDAAGNSTTATDNEGYGVDTTATGAPTVVIVDDVNNDQKLTKAEIGNDQIQVRAGINHADLVAGGKVTLTINNGGVNSTVQLTLKADGTLLASNGKSYGYQNGTISWTETTLANGKSLTVTATQTDKAGNVSLPGSDNAQILNEAPETANKQANGQEDAASIAIPTLSGSDIDGNVVSFTIKSLPANGILYLNGVAVTVDQNIAVADAGKLTFTPNANWNGNTTFNYAAVDNDGAVDASPATVTIKVDAVNDLPTLTISNGAVVSEEGLASGIADMVGNPDTTNAIKASGTLSVGDVDSSTLSISLNGPTGPNGLTSGGAKVQWSWDAGSKTLVGYTGAIGGADYKAVVEVKLTAYNASGKGEWTYDVTLKEPLDHRDTTSEDKLSFQLDVEVSDGSGVTKDTLDVSVEDDSPIAGNSDAVSVVKTDIPNVLTGLFDLTQYSDNQSTLNMAGLTISALGFKSATDSSLVAADVNGSSSGLGVASGEAPYHNLANEIDFRHFADGSSVSERLIVTLDAGKVAYGANIKFSQMFGKELESGVVEFYRDNVLISTLSFRSDAAGGEYKQNFQVQQGGFDTMVIKATNNGNINTKDNSDFTVKSIEFLGADTPQAIAYGSGTVAPQWGADGKGHIALSGPNEVGLMTATGKVILISSKADQPNTLYGKASDGTLVFRLEFTPATGKWEFFQYQSMSKPLGDGDIDFQIRVTDGDGDWSLGSFATKPLFTPIVQSVSSENTVEGGNLQHTVTLSDATQEATEYDFVIMGSGTNPASNLDWGTAQFSNGVTYNSTTGKITVPAGVSGFTVTIPTVNDRLVEANETLSVTIGGQSGTGTILDNDRAPTAAGGHSAGAEDQPQVLTWAQFGASDDQDATDLGVQINTLPLNGTLEYLNAAGQWVAVQTGSLISYAEVNAGHLRFVPGLNESSTHAANGNGAVVGNMKGDYASIGYQISDGANLSNGSKLVIDVAAVADKPTVNVTLMGNGMPSYSQSFPSAGITTGQFQSGSFDKGALGITNTLTDSTSSKDTVVGGDGNDYIVSQKGGGDHFVGGNGNDVLVGGNSVSGDTLDGGVGNDILVAGLGGDTLYGGAGDKDIAVLSGNRADYAITKGSGYSINDRWFNFSVTEKGVGITKALHDVEYVQFADGVYQINQDTGVLTLVQPVVVDYPLEVSASLSDRDGSEVLDSLVLSGMPKGSELYKGSQLLGTVGDNGKLTFTASDKLWSSNALDLNLSGLTLRVPGDKAGLVNLKVDVIAKEVGTDLTSTATDDDSIRLSYFNATEGEPGDQNRTYGSEHNIVVGDLDGSVVLPGQNYNLAFMVDSSGSIGDEAMKVIRTQLEKVFDSLKISAGAVGAGKVNVFLVDFDTLANKSVSVNLNDSDALTKLKTILADMNGSEEDGGGTNYEDVFQTTANWFNSSTAQGNTNAKNLTYFITDGKPTFYLDSQGGNPIVNDKFWDDDVRLNTVLKGSYVAGKIYNNDGKTIIDAQGRVYSYDWRGTQSTIGAMRPDGKGGYVYWSLGGNGRDSSDTTITNSVAGFGLLTGMGVTVEAIGLGANISYNDLKSYDSDGVIKTGVNASDLANAILGTPVSNLPGADRLDGGAGDDILFGDAVRFTGISGEGYAAIKQYVAGKLGAGSVTDAQVHSYITDHASEFDQSSANDKGDTLYGGDGNDILFGQGGDDFLFGGAGNDILFGGAGNDTLYGESGNDTLYGGSGNDTLLGGIGDDTLSGGLGNDILVGGLGNDILKGDAGSDTFIWLKGDTEVGKVAKDYIVDFSKSEEDKLDLSDLLDSDGNKNESSLKSLLSVFQDSEGVHLQVKESGTAPVTQEIVLMNHTFDTLTGGSGTTANQVIDYMLNPNNHMLDIDK</sequence>
<dbReference type="InterPro" id="IPR001343">
    <property type="entry name" value="Hemolysn_Ca-bd"/>
</dbReference>
<dbReference type="SUPFAM" id="SSF53300">
    <property type="entry name" value="vWA-like"/>
    <property type="match status" value="1"/>
</dbReference>
<dbReference type="Pfam" id="PF19078">
    <property type="entry name" value="Big_12"/>
    <property type="match status" value="24"/>
</dbReference>
<dbReference type="EMBL" id="CP038444">
    <property type="protein sequence ID" value="QJT29490.1"/>
    <property type="molecule type" value="Genomic_DNA"/>
</dbReference>
<dbReference type="InterPro" id="IPR044048">
    <property type="entry name" value="Big_12"/>
</dbReference>
<dbReference type="NCBIfam" id="NF033510">
    <property type="entry name" value="Ca_tandemer"/>
    <property type="match status" value="33"/>
</dbReference>
<evidence type="ECO:0000256" key="2">
    <source>
        <dbReference type="SAM" id="MobiDB-lite"/>
    </source>
</evidence>
<dbReference type="InterPro" id="IPR018511">
    <property type="entry name" value="Hemolysin-typ_Ca-bd_CS"/>
</dbReference>
<dbReference type="PROSITE" id="PS00330">
    <property type="entry name" value="HEMOLYSIN_CALCIUM"/>
    <property type="match status" value="3"/>
</dbReference>
<proteinExistence type="predicted"/>
<dbReference type="PRINTS" id="PR00313">
    <property type="entry name" value="CABNDNGRPT"/>
</dbReference>
<dbReference type="RefSeq" id="WP_171268593.1">
    <property type="nucleotide sequence ID" value="NZ_CP038444.1"/>
</dbReference>
<dbReference type="SMART" id="SM00327">
    <property type="entry name" value="VWA"/>
    <property type="match status" value="1"/>
</dbReference>
<feature type="region of interest" description="Disordered" evidence="2">
    <location>
        <begin position="55"/>
        <end position="74"/>
    </location>
</feature>
<dbReference type="InterPro" id="IPR038081">
    <property type="entry name" value="CalX-like_sf"/>
</dbReference>
<accession>A0AAE7DP66</accession>
<dbReference type="InterPro" id="IPR013783">
    <property type="entry name" value="Ig-like_fold"/>
</dbReference>
<protein>
    <submittedName>
        <fullName evidence="4">Ig-like domain-containing protein</fullName>
    </submittedName>
</protein>
<dbReference type="InterPro" id="IPR049826">
    <property type="entry name" value="Ig-like_ice"/>
</dbReference>
<organism evidence="4 5">
    <name type="scientific">Aeromonas media</name>
    <dbReference type="NCBI Taxonomy" id="651"/>
    <lineage>
        <taxon>Bacteria</taxon>
        <taxon>Pseudomonadati</taxon>
        <taxon>Pseudomonadota</taxon>
        <taxon>Gammaproteobacteria</taxon>
        <taxon>Aeromonadales</taxon>
        <taxon>Aeromonadaceae</taxon>
        <taxon>Aeromonas</taxon>
    </lineage>
</organism>
<name>A0AAE7DP66_AERME</name>
<dbReference type="InterPro" id="IPR044016">
    <property type="entry name" value="Big_13"/>
</dbReference>
<reference evidence="4 5" key="1">
    <citation type="submission" date="2019-03" db="EMBL/GenBank/DDBJ databases">
        <title>Novel transposon Tn6433 accelerates the dissemination of tet(E) in Aeromonas from aerobic biofilm under oxytetracycline stress.</title>
        <authorList>
            <person name="Shi Y."/>
            <person name="Tian Z."/>
            <person name="Zhang Y."/>
            <person name="Zhang H."/>
            <person name="Yang M."/>
        </authorList>
    </citation>
    <scope>NUCLEOTIDE SEQUENCE [LARGE SCALE GENOMIC DNA]</scope>
    <source>
        <strain evidence="4 5">T5-8</strain>
    </source>
</reference>
<dbReference type="PANTHER" id="PTHR34677">
    <property type="match status" value="1"/>
</dbReference>
<dbReference type="NCBIfam" id="TIGR03661">
    <property type="entry name" value="T1SS_VCA0849"/>
    <property type="match status" value="1"/>
</dbReference>
<dbReference type="Gene3D" id="2.60.40.10">
    <property type="entry name" value="Immunoglobulins"/>
    <property type="match status" value="33"/>
</dbReference>
<dbReference type="Pfam" id="PF17963">
    <property type="entry name" value="Big_9"/>
    <property type="match status" value="1"/>
</dbReference>
<dbReference type="CDD" id="cd00198">
    <property type="entry name" value="vWFA"/>
    <property type="match status" value="1"/>
</dbReference>
<dbReference type="PANTHER" id="PTHR34677:SF3">
    <property type="entry name" value="BACTERIAL IG-LIKE DOMAIN-CONTAINING PROTEIN"/>
    <property type="match status" value="1"/>
</dbReference>
<dbReference type="GO" id="GO:0005509">
    <property type="term" value="F:calcium ion binding"/>
    <property type="evidence" value="ECO:0007669"/>
    <property type="project" value="InterPro"/>
</dbReference>
<evidence type="ECO:0000256" key="1">
    <source>
        <dbReference type="ARBA" id="ARBA00022837"/>
    </source>
</evidence>
<dbReference type="InterPro" id="IPR036465">
    <property type="entry name" value="vWFA_dom_sf"/>
</dbReference>
<keyword evidence="1" id="KW-0106">Calcium</keyword>
<dbReference type="PROSITE" id="PS50234">
    <property type="entry name" value="VWFA"/>
    <property type="match status" value="1"/>
</dbReference>
<feature type="region of interest" description="Disordered" evidence="2">
    <location>
        <begin position="6870"/>
        <end position="6889"/>
    </location>
</feature>
<dbReference type="InterPro" id="IPR019960">
    <property type="entry name" value="T1SS_VCA0849"/>
</dbReference>
<feature type="domain" description="VWFA" evidence="3">
    <location>
        <begin position="7350"/>
        <end position="7474"/>
    </location>
</feature>
<evidence type="ECO:0000313" key="5">
    <source>
        <dbReference type="Proteomes" id="UP000502006"/>
    </source>
</evidence>
<gene>
    <name evidence="4" type="ORF">E4186_04100</name>
</gene>
<evidence type="ECO:0000259" key="3">
    <source>
        <dbReference type="PROSITE" id="PS50234"/>
    </source>
</evidence>
<dbReference type="Pfam" id="PF00092">
    <property type="entry name" value="VWA"/>
    <property type="match status" value="1"/>
</dbReference>
<feature type="compositionally biased region" description="Polar residues" evidence="2">
    <location>
        <begin position="240"/>
        <end position="275"/>
    </location>
</feature>
<dbReference type="Pfam" id="PF19077">
    <property type="entry name" value="Big_13"/>
    <property type="match status" value="2"/>
</dbReference>
<dbReference type="InterPro" id="IPR011049">
    <property type="entry name" value="Serralysin-like_metalloprot_C"/>
</dbReference>
<feature type="region of interest" description="Disordered" evidence="2">
    <location>
        <begin position="237"/>
        <end position="288"/>
    </location>
</feature>
<dbReference type="Pfam" id="PF00353">
    <property type="entry name" value="HemolysinCabind"/>
    <property type="match status" value="5"/>
</dbReference>
<dbReference type="NCBIfam" id="NF012196">
    <property type="entry name" value="Ig_like_ice"/>
    <property type="match status" value="30"/>
</dbReference>
<dbReference type="InterPro" id="IPR002035">
    <property type="entry name" value="VWF_A"/>
</dbReference>
<dbReference type="SUPFAM" id="SSF141072">
    <property type="entry name" value="CalX-like"/>
    <property type="match status" value="1"/>
</dbReference>